<organism evidence="1 2">
    <name type="scientific">Thiothrix eikelboomii</name>
    <dbReference type="NCBI Taxonomy" id="92487"/>
    <lineage>
        <taxon>Bacteria</taxon>
        <taxon>Pseudomonadati</taxon>
        <taxon>Pseudomonadota</taxon>
        <taxon>Gammaproteobacteria</taxon>
        <taxon>Thiotrichales</taxon>
        <taxon>Thiotrichaceae</taxon>
        <taxon>Thiothrix</taxon>
    </lineage>
</organism>
<dbReference type="Proteomes" id="UP000190460">
    <property type="component" value="Unassembled WGS sequence"/>
</dbReference>
<reference evidence="2" key="1">
    <citation type="submission" date="2017-02" db="EMBL/GenBank/DDBJ databases">
        <authorList>
            <person name="Varghese N."/>
            <person name="Submissions S."/>
        </authorList>
    </citation>
    <scope>NUCLEOTIDE SEQUENCE [LARGE SCALE GENOMIC DNA]</scope>
    <source>
        <strain evidence="2">ATCC 49788</strain>
    </source>
</reference>
<proteinExistence type="predicted"/>
<dbReference type="EMBL" id="FUYB01000005">
    <property type="protein sequence ID" value="SKA75258.1"/>
    <property type="molecule type" value="Genomic_DNA"/>
</dbReference>
<protein>
    <recommendedName>
        <fullName evidence="3">HPt domain-containing protein</fullName>
    </recommendedName>
</protein>
<dbReference type="OrthoDB" id="9959498at2"/>
<dbReference type="AlphaFoldDB" id="A0A1T4WE14"/>
<gene>
    <name evidence="1" type="ORF">SAMN02745130_01494</name>
</gene>
<evidence type="ECO:0000313" key="1">
    <source>
        <dbReference type="EMBL" id="SKA75258.1"/>
    </source>
</evidence>
<dbReference type="STRING" id="92487.SAMN02745130_01494"/>
<dbReference type="RefSeq" id="WP_078921968.1">
    <property type="nucleotide sequence ID" value="NZ_FUYB01000005.1"/>
</dbReference>
<name>A0A1T4WE14_9GAMM</name>
<sequence>MSELETIVATLGVEKSVNLFHSILPLIQIRRYELIECLHSQDWQGAALYAHNLLATGHLLASKTLLDQLILIEKAEIPSIQTPEFIQQLSAELDTSLQQLTHYSKTIKTKR</sequence>
<evidence type="ECO:0000313" key="2">
    <source>
        <dbReference type="Proteomes" id="UP000190460"/>
    </source>
</evidence>
<accession>A0A1T4WE14</accession>
<evidence type="ECO:0008006" key="3">
    <source>
        <dbReference type="Google" id="ProtNLM"/>
    </source>
</evidence>
<keyword evidence="2" id="KW-1185">Reference proteome</keyword>